<feature type="region of interest" description="Disordered" evidence="1">
    <location>
        <begin position="83"/>
        <end position="121"/>
    </location>
</feature>
<dbReference type="AlphaFoldDB" id="A0A4C1Z6T5"/>
<feature type="region of interest" description="Disordered" evidence="1">
    <location>
        <begin position="43"/>
        <end position="71"/>
    </location>
</feature>
<evidence type="ECO:0000313" key="3">
    <source>
        <dbReference type="Proteomes" id="UP000299102"/>
    </source>
</evidence>
<comment type="caution">
    <text evidence="2">The sequence shown here is derived from an EMBL/GenBank/DDBJ whole genome shotgun (WGS) entry which is preliminary data.</text>
</comment>
<keyword evidence="3" id="KW-1185">Reference proteome</keyword>
<sequence length="121" mass="13165">MSPLSSKRLRDIDGTACDLCEFSFPHRDFFTSYEDCGKSRTRLNKSKGLSPGCPRAGRTRRAGNEVAGPTPARNWFQRNCALSGNIPSGRSAPGMISRRPGRRGAGSPPMTSRHGRAGRQT</sequence>
<reference evidence="2 3" key="1">
    <citation type="journal article" date="2019" name="Commun. Biol.">
        <title>The bagworm genome reveals a unique fibroin gene that provides high tensile strength.</title>
        <authorList>
            <person name="Kono N."/>
            <person name="Nakamura H."/>
            <person name="Ohtoshi R."/>
            <person name="Tomita M."/>
            <person name="Numata K."/>
            <person name="Arakawa K."/>
        </authorList>
    </citation>
    <scope>NUCLEOTIDE SEQUENCE [LARGE SCALE GENOMIC DNA]</scope>
</reference>
<name>A0A4C1Z6T5_EUMVA</name>
<protein>
    <submittedName>
        <fullName evidence="2">Uncharacterized protein</fullName>
    </submittedName>
</protein>
<dbReference type="Proteomes" id="UP000299102">
    <property type="component" value="Unassembled WGS sequence"/>
</dbReference>
<organism evidence="2 3">
    <name type="scientific">Eumeta variegata</name>
    <name type="common">Bagworm moth</name>
    <name type="synonym">Eumeta japonica</name>
    <dbReference type="NCBI Taxonomy" id="151549"/>
    <lineage>
        <taxon>Eukaryota</taxon>
        <taxon>Metazoa</taxon>
        <taxon>Ecdysozoa</taxon>
        <taxon>Arthropoda</taxon>
        <taxon>Hexapoda</taxon>
        <taxon>Insecta</taxon>
        <taxon>Pterygota</taxon>
        <taxon>Neoptera</taxon>
        <taxon>Endopterygota</taxon>
        <taxon>Lepidoptera</taxon>
        <taxon>Glossata</taxon>
        <taxon>Ditrysia</taxon>
        <taxon>Tineoidea</taxon>
        <taxon>Psychidae</taxon>
        <taxon>Oiketicinae</taxon>
        <taxon>Eumeta</taxon>
    </lineage>
</organism>
<accession>A0A4C1Z6T5</accession>
<evidence type="ECO:0000313" key="2">
    <source>
        <dbReference type="EMBL" id="GBP82315.1"/>
    </source>
</evidence>
<dbReference type="EMBL" id="BGZK01001558">
    <property type="protein sequence ID" value="GBP82315.1"/>
    <property type="molecule type" value="Genomic_DNA"/>
</dbReference>
<proteinExistence type="predicted"/>
<gene>
    <name evidence="2" type="ORF">EVAR_53773_1</name>
</gene>
<evidence type="ECO:0000256" key="1">
    <source>
        <dbReference type="SAM" id="MobiDB-lite"/>
    </source>
</evidence>